<dbReference type="Proteomes" id="UP000201111">
    <property type="component" value="Segment"/>
</dbReference>
<protein>
    <submittedName>
        <fullName evidence="2">Scaffolding protein</fullName>
    </submittedName>
</protein>
<keyword evidence="3" id="KW-1185">Reference proteome</keyword>
<dbReference type="EMBL" id="KR337643">
    <property type="protein sequence ID" value="AKO60189.1"/>
    <property type="molecule type" value="Genomic_DNA"/>
</dbReference>
<dbReference type="OrthoDB" id="10906at10239"/>
<dbReference type="RefSeq" id="YP_009159832.1">
    <property type="nucleotide sequence ID" value="NC_027620.1"/>
</dbReference>
<dbReference type="GeneID" id="25102628"/>
<dbReference type="KEGG" id="vg:25102628"/>
<evidence type="ECO:0000313" key="2">
    <source>
        <dbReference type="EMBL" id="AKO60189.1"/>
    </source>
</evidence>
<name>A0A0H4J0K4_9CAUD</name>
<evidence type="ECO:0000256" key="1">
    <source>
        <dbReference type="SAM" id="MobiDB-lite"/>
    </source>
</evidence>
<evidence type="ECO:0000313" key="3">
    <source>
        <dbReference type="Proteomes" id="UP000201111"/>
    </source>
</evidence>
<accession>A0A0H4J0K4</accession>
<proteinExistence type="predicted"/>
<reference evidence="2 3" key="1">
    <citation type="submission" date="2015-04" db="EMBL/GenBank/DDBJ databases">
        <authorList>
            <person name="Asatrian G."/>
            <person name="Khadararian K."/>
            <person name="Meyerson C."/>
            <person name="Reddy L."/>
            <person name="Kawakita M."/>
            <person name="Matsurra J."/>
            <person name="Wong C."/>
            <person name="Yabuno J."/>
            <person name="Wilson K."/>
            <person name="Thure K."/>
            <person name="Capati S."/>
            <person name="Lorenz T."/>
            <person name="Benyamini P."/>
            <person name="Vijanderan J."/>
            <person name="Reddi K."/>
            <person name="Villella W."/>
            <person name="Bowman C."/>
            <person name="Mould D."/>
            <person name="Parker J.M."/>
            <person name="Sanders E.R."/>
        </authorList>
    </citation>
    <scope>NUCLEOTIDE SEQUENCE [LARGE SCALE GENOMIC DNA]</scope>
</reference>
<organism evidence="2 3">
    <name type="scientific">Propionibacterium phage MrAK</name>
    <dbReference type="NCBI Taxonomy" id="1655016"/>
    <lineage>
        <taxon>Viruses</taxon>
        <taxon>Duplodnaviria</taxon>
        <taxon>Heunggongvirae</taxon>
        <taxon>Uroviricota</taxon>
        <taxon>Caudoviricetes</taxon>
        <taxon>Pahexavirus</taxon>
        <taxon>Pahexavirus mrAK</taxon>
    </lineage>
</organism>
<feature type="region of interest" description="Disordered" evidence="1">
    <location>
        <begin position="1"/>
        <end position="60"/>
    </location>
</feature>
<gene>
    <name evidence="2" type="ORF">MRAK_5</name>
</gene>
<sequence>MADQKVEEQNVDNDAVEPGKGGDVVDVVKDGQAAGDDHAGDVSVKGEASGPSGTDWKAEARKWESRAKSNFAELEKLRASDGDAGSVIDDLRRKNEELEDRINGFVLEGVKRDVAAECGLSGDAVAFLHGGDREALVESAKALKGLIDHSSGGGAGVRRLAGSAPVDDVKRREGVAFVDALVNNSRR</sequence>